<dbReference type="PROSITE" id="PS00135">
    <property type="entry name" value="TRYPSIN_SER"/>
    <property type="match status" value="1"/>
</dbReference>
<feature type="region of interest" description="Disordered" evidence="8">
    <location>
        <begin position="26"/>
        <end position="132"/>
    </location>
</feature>
<feature type="compositionally biased region" description="Polar residues" evidence="8">
    <location>
        <begin position="462"/>
        <end position="472"/>
    </location>
</feature>
<proteinExistence type="inferred from homology"/>
<dbReference type="InterPro" id="IPR018114">
    <property type="entry name" value="TRYPSIN_HIS"/>
</dbReference>
<sequence length="561" mass="59513">MKSSTQLSVGLIFLVSNLCSANLFSSAQDTTRDAKRERGGGIRGHGRDRKHNKQQEVEGGRTRTKKEDDKPGKRLKHNGGEKKQKKDKDKPEKKNAKKNEGKKEKKDKDKKDAKDKAENNQEGGGNKDKHAFASSRIIGGTEAERNKYTFPVSLQDQIGHFCGGSLIARNAVLTAAHCQGGPYNVVLGLHDLGANEGQAFEMLREVPHPNYDDTRSDMDFMLVFLSGAATLDDQVGLVSLNKDAAAPGVGDSVTVMGWGVVDTAANALADALMEVGVNVLSNDDCDDSSDGIDNYNGQITENMLCAQGNRQDSCQGDSGGPLISGTTQVGVVSWGIGCAEPEFPGVYARVSQAYSWIESEVCNENREYAEEAGFDCTNAGPPTGSPPTGSPPVSAPTPNDQNDDMIWYDDSQGKGPNDDGGIDDNFTDDDPSNNGGFNDDFPHDDPSTNGGGGDDFFNGDDPSSNNVGQGPNDNFHGNDDPSGNGGGGFNDDFHNDNDQSSNGQDDYGNNGGYDDFFGDDGFSDTPSNNGGGGGGNNGNGGNWSSESGGGNWSWDDYFART</sequence>
<reference evidence="11 12" key="1">
    <citation type="submission" date="2024-10" db="EMBL/GenBank/DDBJ databases">
        <title>Updated reference genomes for cyclostephanoid diatoms.</title>
        <authorList>
            <person name="Roberts W.R."/>
            <person name="Alverson A.J."/>
        </authorList>
    </citation>
    <scope>NUCLEOTIDE SEQUENCE [LARGE SCALE GENOMIC DNA]</scope>
    <source>
        <strain evidence="11 12">AJA232-27</strain>
    </source>
</reference>
<dbReference type="EMBL" id="JALLBG020000195">
    <property type="protein sequence ID" value="KAL3759991.1"/>
    <property type="molecule type" value="Genomic_DNA"/>
</dbReference>
<keyword evidence="9" id="KW-0732">Signal</keyword>
<dbReference type="Gene3D" id="2.40.10.10">
    <property type="entry name" value="Trypsin-like serine proteases"/>
    <property type="match status" value="1"/>
</dbReference>
<dbReference type="FunFam" id="2.40.10.10:FF:000036">
    <property type="entry name" value="Trypsin beta"/>
    <property type="match status" value="1"/>
</dbReference>
<comment type="similarity">
    <text evidence="1">Belongs to the peptidase S1 family.</text>
</comment>
<feature type="compositionally biased region" description="Basic and acidic residues" evidence="8">
    <location>
        <begin position="53"/>
        <end position="131"/>
    </location>
</feature>
<keyword evidence="4 7" id="KW-0720">Serine protease</keyword>
<protein>
    <recommendedName>
        <fullName evidence="10">Peptidase S1 domain-containing protein</fullName>
    </recommendedName>
</protein>
<dbReference type="PRINTS" id="PR00722">
    <property type="entry name" value="CHYMOTRYPSIN"/>
</dbReference>
<dbReference type="InterPro" id="IPR001254">
    <property type="entry name" value="Trypsin_dom"/>
</dbReference>
<dbReference type="InterPro" id="IPR050430">
    <property type="entry name" value="Peptidase_S1"/>
</dbReference>
<feature type="signal peptide" evidence="9">
    <location>
        <begin position="1"/>
        <end position="21"/>
    </location>
</feature>
<keyword evidence="3 7" id="KW-0378">Hydrolase</keyword>
<feature type="domain" description="Peptidase S1" evidence="10">
    <location>
        <begin position="137"/>
        <end position="362"/>
    </location>
</feature>
<feature type="compositionally biased region" description="Basic and acidic residues" evidence="8">
    <location>
        <begin position="30"/>
        <end position="40"/>
    </location>
</feature>
<dbReference type="InterPro" id="IPR009003">
    <property type="entry name" value="Peptidase_S1_PA"/>
</dbReference>
<dbReference type="PROSITE" id="PS00134">
    <property type="entry name" value="TRYPSIN_HIS"/>
    <property type="match status" value="1"/>
</dbReference>
<evidence type="ECO:0000256" key="6">
    <source>
        <dbReference type="ARBA" id="ARBA00023157"/>
    </source>
</evidence>
<dbReference type="InterPro" id="IPR043504">
    <property type="entry name" value="Peptidase_S1_PA_chymotrypsin"/>
</dbReference>
<evidence type="ECO:0000256" key="1">
    <source>
        <dbReference type="ARBA" id="ARBA00007664"/>
    </source>
</evidence>
<dbReference type="GO" id="GO:0006508">
    <property type="term" value="P:proteolysis"/>
    <property type="evidence" value="ECO:0007669"/>
    <property type="project" value="UniProtKB-KW"/>
</dbReference>
<dbReference type="SMART" id="SM00020">
    <property type="entry name" value="Tryp_SPc"/>
    <property type="match status" value="1"/>
</dbReference>
<feature type="compositionally biased region" description="Acidic residues" evidence="8">
    <location>
        <begin position="420"/>
        <end position="431"/>
    </location>
</feature>
<feature type="chain" id="PRO_5044809195" description="Peptidase S1 domain-containing protein" evidence="9">
    <location>
        <begin position="22"/>
        <end position="561"/>
    </location>
</feature>
<dbReference type="SUPFAM" id="SSF50494">
    <property type="entry name" value="Trypsin-like serine proteases"/>
    <property type="match status" value="1"/>
</dbReference>
<evidence type="ECO:0000313" key="12">
    <source>
        <dbReference type="Proteomes" id="UP001530293"/>
    </source>
</evidence>
<dbReference type="PANTHER" id="PTHR24276">
    <property type="entry name" value="POLYSERASE-RELATED"/>
    <property type="match status" value="1"/>
</dbReference>
<comment type="caution">
    <text evidence="11">The sequence shown here is derived from an EMBL/GenBank/DDBJ whole genome shotgun (WGS) entry which is preliminary data.</text>
</comment>
<evidence type="ECO:0000256" key="8">
    <source>
        <dbReference type="SAM" id="MobiDB-lite"/>
    </source>
</evidence>
<gene>
    <name evidence="11" type="ORF">ACHAWU_000614</name>
</gene>
<feature type="region of interest" description="Disordered" evidence="8">
    <location>
        <begin position="374"/>
        <end position="561"/>
    </location>
</feature>
<name>A0ABD3M7F3_9STRA</name>
<evidence type="ECO:0000256" key="3">
    <source>
        <dbReference type="ARBA" id="ARBA00022801"/>
    </source>
</evidence>
<feature type="compositionally biased region" description="Low complexity" evidence="8">
    <location>
        <begin position="498"/>
        <end position="515"/>
    </location>
</feature>
<evidence type="ECO:0000256" key="7">
    <source>
        <dbReference type="RuleBase" id="RU363034"/>
    </source>
</evidence>
<dbReference type="Proteomes" id="UP001530293">
    <property type="component" value="Unassembled WGS sequence"/>
</dbReference>
<dbReference type="PANTHER" id="PTHR24276:SF91">
    <property type="entry name" value="AT26814P-RELATED"/>
    <property type="match status" value="1"/>
</dbReference>
<evidence type="ECO:0000259" key="10">
    <source>
        <dbReference type="PROSITE" id="PS50240"/>
    </source>
</evidence>
<accession>A0ABD3M7F3</accession>
<evidence type="ECO:0000256" key="5">
    <source>
        <dbReference type="ARBA" id="ARBA00023026"/>
    </source>
</evidence>
<dbReference type="AlphaFoldDB" id="A0ABD3M7F3"/>
<feature type="compositionally biased region" description="Gly residues" evidence="8">
    <location>
        <begin position="529"/>
        <end position="551"/>
    </location>
</feature>
<dbReference type="GO" id="GO:0008236">
    <property type="term" value="F:serine-type peptidase activity"/>
    <property type="evidence" value="ECO:0007669"/>
    <property type="project" value="UniProtKB-KW"/>
</dbReference>
<evidence type="ECO:0000313" key="11">
    <source>
        <dbReference type="EMBL" id="KAL3759991.1"/>
    </source>
</evidence>
<evidence type="ECO:0000256" key="9">
    <source>
        <dbReference type="SAM" id="SignalP"/>
    </source>
</evidence>
<keyword evidence="2 7" id="KW-0645">Protease</keyword>
<dbReference type="CDD" id="cd00190">
    <property type="entry name" value="Tryp_SPc"/>
    <property type="match status" value="1"/>
</dbReference>
<keyword evidence="5" id="KW-0843">Virulence</keyword>
<dbReference type="InterPro" id="IPR001314">
    <property type="entry name" value="Peptidase_S1A"/>
</dbReference>
<keyword evidence="6" id="KW-1015">Disulfide bond</keyword>
<evidence type="ECO:0000256" key="2">
    <source>
        <dbReference type="ARBA" id="ARBA00022670"/>
    </source>
</evidence>
<organism evidence="11 12">
    <name type="scientific">Discostella pseudostelligera</name>
    <dbReference type="NCBI Taxonomy" id="259834"/>
    <lineage>
        <taxon>Eukaryota</taxon>
        <taxon>Sar</taxon>
        <taxon>Stramenopiles</taxon>
        <taxon>Ochrophyta</taxon>
        <taxon>Bacillariophyta</taxon>
        <taxon>Coscinodiscophyceae</taxon>
        <taxon>Thalassiosirophycidae</taxon>
        <taxon>Stephanodiscales</taxon>
        <taxon>Stephanodiscaceae</taxon>
        <taxon>Discostella</taxon>
    </lineage>
</organism>
<keyword evidence="12" id="KW-1185">Reference proteome</keyword>
<evidence type="ECO:0000256" key="4">
    <source>
        <dbReference type="ARBA" id="ARBA00022825"/>
    </source>
</evidence>
<dbReference type="PROSITE" id="PS50240">
    <property type="entry name" value="TRYPSIN_DOM"/>
    <property type="match status" value="1"/>
</dbReference>
<feature type="compositionally biased region" description="Pro residues" evidence="8">
    <location>
        <begin position="383"/>
        <end position="395"/>
    </location>
</feature>
<dbReference type="Pfam" id="PF00089">
    <property type="entry name" value="Trypsin"/>
    <property type="match status" value="1"/>
</dbReference>
<dbReference type="InterPro" id="IPR033116">
    <property type="entry name" value="TRYPSIN_SER"/>
</dbReference>